<dbReference type="InterPro" id="IPR001763">
    <property type="entry name" value="Rhodanese-like_dom"/>
</dbReference>
<keyword evidence="4" id="KW-1185">Reference proteome</keyword>
<dbReference type="AlphaFoldDB" id="A0A0A5ID82"/>
<dbReference type="SUPFAM" id="SSF52821">
    <property type="entry name" value="Rhodanese/Cell cycle control phosphatase"/>
    <property type="match status" value="2"/>
</dbReference>
<dbReference type="PANTHER" id="PTHR43084">
    <property type="entry name" value="PERSULFIDE DIOXYGENASE ETHE1"/>
    <property type="match status" value="1"/>
</dbReference>
<dbReference type="GO" id="GO:0016787">
    <property type="term" value="F:hydrolase activity"/>
    <property type="evidence" value="ECO:0007669"/>
    <property type="project" value="UniProtKB-KW"/>
</dbReference>
<reference evidence="3 4" key="1">
    <citation type="submission" date="2013-08" db="EMBL/GenBank/DDBJ databases">
        <authorList>
            <person name="Huang J."/>
            <person name="Wang G."/>
        </authorList>
    </citation>
    <scope>NUCLEOTIDE SEQUENCE [LARGE SCALE GENOMIC DNA]</scope>
    <source>
        <strain evidence="3 4">JSM 076056</strain>
    </source>
</reference>
<dbReference type="eggNOG" id="COG0607">
    <property type="taxonomic scope" value="Bacteria"/>
</dbReference>
<protein>
    <submittedName>
        <fullName evidence="3">Zn-dependent hydrolase</fullName>
    </submittedName>
</protein>
<dbReference type="InterPro" id="IPR001279">
    <property type="entry name" value="Metallo-B-lactamas"/>
</dbReference>
<dbReference type="PROSITE" id="PS50206">
    <property type="entry name" value="RHODANESE_3"/>
    <property type="match status" value="2"/>
</dbReference>
<dbReference type="InterPro" id="IPR051682">
    <property type="entry name" value="Mito_Persulfide_Diox"/>
</dbReference>
<dbReference type="RefSeq" id="WP_026799105.1">
    <property type="nucleotide sequence ID" value="NZ_AULI01000001.1"/>
</dbReference>
<dbReference type="CDD" id="cd07724">
    <property type="entry name" value="POD-like_MBL-fold"/>
    <property type="match status" value="1"/>
</dbReference>
<keyword evidence="3" id="KW-0378">Hydrolase</keyword>
<sequence>MLLKYFYDEKLAQASYMVGCQATGEALVVDPSRDIEAYLKTAKQEGLTITKVAETHIHADFVSGAKELAIETGATAMLSGEGGNEWSYQFLDEINHQLVHDGDMFKVGNVTLEVMHTPGHTPESISFVLYDRGQEYPMGIFTGDFVFVGDVGRPDLLEKAAGQENTSEVGARDMYASLQRFKALPDYMQLWPGHGAGSACGKSLGAIPTSTVGYEKLTNWALLAEDEETFIKDLTSEQPEPPKYFAVMKKVNKEGPALLRQLDEPEEMKPSVSILQPKLEDHLQMIDTRPASEFAKEHVPGTINIPHNKGFANWAGWIVNYDKPVHLIANESAMSDLKQALRSVGADQIDGFMAPEQIESLKEQGMKMESYTIKTPEEVAPLIENGDVNLVDVRNEGEWNDGHIPQATHIHLGYLEDRIEEVPTDKPVVLQCQSGGRSAMATSILQANGIKEVINMAGGFGAWSKKDLPQTK</sequence>
<dbReference type="InterPro" id="IPR036866">
    <property type="entry name" value="RibonucZ/Hydroxyglut_hydro"/>
</dbReference>
<accession>A0A0A5ID82</accession>
<dbReference type="CDD" id="cd00158">
    <property type="entry name" value="RHOD"/>
    <property type="match status" value="1"/>
</dbReference>
<dbReference type="GO" id="GO:0046872">
    <property type="term" value="F:metal ion binding"/>
    <property type="evidence" value="ECO:0007669"/>
    <property type="project" value="UniProtKB-KW"/>
</dbReference>
<evidence type="ECO:0000256" key="1">
    <source>
        <dbReference type="ARBA" id="ARBA00022723"/>
    </source>
</evidence>
<gene>
    <name evidence="3" type="ORF">N781_00935</name>
</gene>
<dbReference type="OrthoDB" id="9784009at2"/>
<comment type="caution">
    <text evidence="3">The sequence shown here is derived from an EMBL/GenBank/DDBJ whole genome shotgun (WGS) entry which is preliminary data.</text>
</comment>
<dbReference type="PANTHER" id="PTHR43084:SF1">
    <property type="entry name" value="PERSULFIDE DIOXYGENASE ETHE1, MITOCHONDRIAL"/>
    <property type="match status" value="1"/>
</dbReference>
<dbReference type="eggNOG" id="COG0491">
    <property type="taxonomic scope" value="Bacteria"/>
</dbReference>
<evidence type="ECO:0000259" key="2">
    <source>
        <dbReference type="PROSITE" id="PS50206"/>
    </source>
</evidence>
<dbReference type="EMBL" id="AVPE01000001">
    <property type="protein sequence ID" value="KGX93797.1"/>
    <property type="molecule type" value="Genomic_DNA"/>
</dbReference>
<dbReference type="GO" id="GO:0070813">
    <property type="term" value="P:hydrogen sulfide metabolic process"/>
    <property type="evidence" value="ECO:0007669"/>
    <property type="project" value="TreeGrafter"/>
</dbReference>
<evidence type="ECO:0000313" key="3">
    <source>
        <dbReference type="EMBL" id="KGX93797.1"/>
    </source>
</evidence>
<evidence type="ECO:0000313" key="4">
    <source>
        <dbReference type="Proteomes" id="UP000030528"/>
    </source>
</evidence>
<keyword evidence="1" id="KW-0479">Metal-binding</keyword>
<dbReference type="Gene3D" id="3.40.250.10">
    <property type="entry name" value="Rhodanese-like domain"/>
    <property type="match status" value="2"/>
</dbReference>
<dbReference type="SMART" id="SM00849">
    <property type="entry name" value="Lactamase_B"/>
    <property type="match status" value="1"/>
</dbReference>
<organism evidence="3 4">
    <name type="scientific">Pontibacillus halophilus JSM 076056 = DSM 19796</name>
    <dbReference type="NCBI Taxonomy" id="1385510"/>
    <lineage>
        <taxon>Bacteria</taxon>
        <taxon>Bacillati</taxon>
        <taxon>Bacillota</taxon>
        <taxon>Bacilli</taxon>
        <taxon>Bacillales</taxon>
        <taxon>Bacillaceae</taxon>
        <taxon>Pontibacillus</taxon>
    </lineage>
</organism>
<name>A0A0A5ID82_9BACI</name>
<dbReference type="SMART" id="SM00450">
    <property type="entry name" value="RHOD"/>
    <property type="match status" value="1"/>
</dbReference>
<dbReference type="GO" id="GO:0006749">
    <property type="term" value="P:glutathione metabolic process"/>
    <property type="evidence" value="ECO:0007669"/>
    <property type="project" value="InterPro"/>
</dbReference>
<feature type="domain" description="Rhodanese" evidence="2">
    <location>
        <begin position="279"/>
        <end position="327"/>
    </location>
</feature>
<dbReference type="Gene3D" id="3.60.15.10">
    <property type="entry name" value="Ribonuclease Z/Hydroxyacylglutathione hydrolase-like"/>
    <property type="match status" value="1"/>
</dbReference>
<dbReference type="InterPro" id="IPR044528">
    <property type="entry name" value="POD-like_MBL-fold"/>
</dbReference>
<dbReference type="STRING" id="1385510.GCA_000425205_00291"/>
<dbReference type="Pfam" id="PF00753">
    <property type="entry name" value="Lactamase_B"/>
    <property type="match status" value="1"/>
</dbReference>
<dbReference type="InterPro" id="IPR036873">
    <property type="entry name" value="Rhodanese-like_dom_sf"/>
</dbReference>
<dbReference type="Proteomes" id="UP000030528">
    <property type="component" value="Unassembled WGS sequence"/>
</dbReference>
<feature type="domain" description="Rhodanese" evidence="2">
    <location>
        <begin position="384"/>
        <end position="472"/>
    </location>
</feature>
<dbReference type="FunFam" id="3.40.250.10:FF:000049">
    <property type="entry name" value="Phage shock protein E"/>
    <property type="match status" value="1"/>
</dbReference>
<dbReference type="FunFam" id="3.60.15.10:FF:000030">
    <property type="entry name" value="Metallo-beta-lactamase family protein"/>
    <property type="match status" value="1"/>
</dbReference>
<proteinExistence type="predicted"/>
<dbReference type="GO" id="GO:0050313">
    <property type="term" value="F:sulfur dioxygenase activity"/>
    <property type="evidence" value="ECO:0007669"/>
    <property type="project" value="InterPro"/>
</dbReference>
<dbReference type="Pfam" id="PF00581">
    <property type="entry name" value="Rhodanese"/>
    <property type="match status" value="2"/>
</dbReference>
<dbReference type="SUPFAM" id="SSF56281">
    <property type="entry name" value="Metallo-hydrolase/oxidoreductase"/>
    <property type="match status" value="1"/>
</dbReference>